<protein>
    <submittedName>
        <fullName evidence="2">Uncharacterized protein</fullName>
    </submittedName>
</protein>
<comment type="caution">
    <text evidence="2">The sequence shown here is derived from an EMBL/GenBank/DDBJ whole genome shotgun (WGS) entry which is preliminary data.</text>
</comment>
<keyword evidence="3" id="KW-1185">Reference proteome</keyword>
<name>A0AAN8FWF3_TRICO</name>
<feature type="chain" id="PRO_5042914256" evidence="1">
    <location>
        <begin position="23"/>
        <end position="268"/>
    </location>
</feature>
<evidence type="ECO:0000313" key="3">
    <source>
        <dbReference type="Proteomes" id="UP001331761"/>
    </source>
</evidence>
<gene>
    <name evidence="2" type="ORF">GCK32_008752</name>
</gene>
<organism evidence="2 3">
    <name type="scientific">Trichostrongylus colubriformis</name>
    <name type="common">Black scour worm</name>
    <dbReference type="NCBI Taxonomy" id="6319"/>
    <lineage>
        <taxon>Eukaryota</taxon>
        <taxon>Metazoa</taxon>
        <taxon>Ecdysozoa</taxon>
        <taxon>Nematoda</taxon>
        <taxon>Chromadorea</taxon>
        <taxon>Rhabditida</taxon>
        <taxon>Rhabditina</taxon>
        <taxon>Rhabditomorpha</taxon>
        <taxon>Strongyloidea</taxon>
        <taxon>Trichostrongylidae</taxon>
        <taxon>Trichostrongylus</taxon>
    </lineage>
</organism>
<dbReference type="Proteomes" id="UP001331761">
    <property type="component" value="Unassembled WGS sequence"/>
</dbReference>
<accession>A0AAN8FWF3</accession>
<dbReference type="AlphaFoldDB" id="A0AAN8FWF3"/>
<evidence type="ECO:0000256" key="1">
    <source>
        <dbReference type="SAM" id="SignalP"/>
    </source>
</evidence>
<sequence>MNVFFVLLQWFYCLLAGRTVVAQPQVPPPERPDCSLSWQSHDLTYVPTLSQCLDYTEGTGVTCTPNNPYTCTGRNPFCASTSGNTFKCCSDRIQVRLNVHTSATMHAPEIRTGDHFVLTPFRLLEPAYLKGVKLYTEQTRGSFIHVLLFDPLSSTETMQLYYDRVSEGDRYVDLEKPIEDGGFISKRIFNAPPMTNIENPKRPGPIKEYRKRWVVLVFKTTDPLTRLYVFSTSDLHAKYRTVTEFLRSDTGRRLGTPVAGTFFFLTAD</sequence>
<dbReference type="EMBL" id="WIXE01001462">
    <property type="protein sequence ID" value="KAK5985672.1"/>
    <property type="molecule type" value="Genomic_DNA"/>
</dbReference>
<keyword evidence="1" id="KW-0732">Signal</keyword>
<feature type="signal peptide" evidence="1">
    <location>
        <begin position="1"/>
        <end position="22"/>
    </location>
</feature>
<proteinExistence type="predicted"/>
<evidence type="ECO:0000313" key="2">
    <source>
        <dbReference type="EMBL" id="KAK5985672.1"/>
    </source>
</evidence>
<reference evidence="2 3" key="1">
    <citation type="submission" date="2019-10" db="EMBL/GenBank/DDBJ databases">
        <title>Assembly and Annotation for the nematode Trichostrongylus colubriformis.</title>
        <authorList>
            <person name="Martin J."/>
        </authorList>
    </citation>
    <scope>NUCLEOTIDE SEQUENCE [LARGE SCALE GENOMIC DNA]</scope>
    <source>
        <strain evidence="2">G859</strain>
        <tissue evidence="2">Whole worm</tissue>
    </source>
</reference>